<organism evidence="1 2">
    <name type="scientific">Asticcacaulis currens</name>
    <dbReference type="NCBI Taxonomy" id="2984210"/>
    <lineage>
        <taxon>Bacteria</taxon>
        <taxon>Pseudomonadati</taxon>
        <taxon>Pseudomonadota</taxon>
        <taxon>Alphaproteobacteria</taxon>
        <taxon>Caulobacterales</taxon>
        <taxon>Caulobacteraceae</taxon>
        <taxon>Asticcacaulis</taxon>
    </lineage>
</organism>
<protein>
    <submittedName>
        <fullName evidence="1">PqqD family protein</fullName>
    </submittedName>
</protein>
<name>A0ABT5I9C1_9CAUL</name>
<evidence type="ECO:0000313" key="2">
    <source>
        <dbReference type="Proteomes" id="UP001216595"/>
    </source>
</evidence>
<reference evidence="1 2" key="1">
    <citation type="submission" date="2023-01" db="EMBL/GenBank/DDBJ databases">
        <title>Novel species of the genus Asticcacaulis isolated from rivers.</title>
        <authorList>
            <person name="Lu H."/>
        </authorList>
    </citation>
    <scope>NUCLEOTIDE SEQUENCE [LARGE SCALE GENOMIC DNA]</scope>
    <source>
        <strain evidence="1 2">DXS10W</strain>
    </source>
</reference>
<dbReference type="RefSeq" id="WP_272739553.1">
    <property type="nucleotide sequence ID" value="NZ_JAQQKW010000001.1"/>
</dbReference>
<gene>
    <name evidence="1" type="ORF">PQU94_00610</name>
</gene>
<dbReference type="Proteomes" id="UP001216595">
    <property type="component" value="Unassembled WGS sequence"/>
</dbReference>
<accession>A0ABT5I9C1</accession>
<proteinExistence type="predicted"/>
<dbReference type="InterPro" id="IPR008792">
    <property type="entry name" value="PQQD"/>
</dbReference>
<comment type="caution">
    <text evidence="1">The sequence shown here is derived from an EMBL/GenBank/DDBJ whole genome shotgun (WGS) entry which is preliminary data.</text>
</comment>
<dbReference type="Pfam" id="PF05402">
    <property type="entry name" value="PqqD"/>
    <property type="match status" value="1"/>
</dbReference>
<dbReference type="Gene3D" id="1.10.10.1150">
    <property type="entry name" value="Coenzyme PQQ synthesis protein D (PqqD)"/>
    <property type="match status" value="1"/>
</dbReference>
<keyword evidence="2" id="KW-1185">Reference proteome</keyword>
<evidence type="ECO:0000313" key="1">
    <source>
        <dbReference type="EMBL" id="MDC7692776.1"/>
    </source>
</evidence>
<sequence length="92" mass="9883">MLINKNTIVTPSGNAAVSELDGGLALIDLDNGNYYHLNKAATIVWNAIQKNTSVADIVDLILAEYDANKDTVLTDVTVMVEDFIKQGFAKAA</sequence>
<dbReference type="InterPro" id="IPR041881">
    <property type="entry name" value="PqqD_sf"/>
</dbReference>
<dbReference type="EMBL" id="JAQQKW010000001">
    <property type="protein sequence ID" value="MDC7692776.1"/>
    <property type="molecule type" value="Genomic_DNA"/>
</dbReference>